<dbReference type="EMBL" id="JAUTXU010000057">
    <property type="protein sequence ID" value="KAK3714187.1"/>
    <property type="molecule type" value="Genomic_DNA"/>
</dbReference>
<comment type="caution">
    <text evidence="1">The sequence shown here is derived from an EMBL/GenBank/DDBJ whole genome shotgun (WGS) entry which is preliminary data.</text>
</comment>
<name>A0ACC3NCJ2_9PEZI</name>
<dbReference type="Proteomes" id="UP001281147">
    <property type="component" value="Unassembled WGS sequence"/>
</dbReference>
<organism evidence="1 2">
    <name type="scientific">Vermiconidia calcicola</name>
    <dbReference type="NCBI Taxonomy" id="1690605"/>
    <lineage>
        <taxon>Eukaryota</taxon>
        <taxon>Fungi</taxon>
        <taxon>Dikarya</taxon>
        <taxon>Ascomycota</taxon>
        <taxon>Pezizomycotina</taxon>
        <taxon>Dothideomycetes</taxon>
        <taxon>Dothideomycetidae</taxon>
        <taxon>Mycosphaerellales</taxon>
        <taxon>Extremaceae</taxon>
        <taxon>Vermiconidia</taxon>
    </lineage>
</organism>
<sequence length="301" mass="33473">MAEETTKCTAHLIALVPGVTPQEFIKDLTNNSTSGSRPYILKGVPHGWVHFPHKHNLDRLLAHKWNVFLLTERSELPDVVQDIVAAHLWVELSITNTQYEDLISHIETPPQPMPSTPSLPSDWNGASGDGGFIPLNAITTQQNIVAPLRPGELKLDTTMADFLTKALPEGVRNKPVSLFNLFKYPKDGDSSVHDHYMEGFKEKFGDAAGARVKFMGPVHSAIHYTSSTEEEEGTGPSMETANGSAAVERKAWHDANLVQYDSIWHYAYMLSTGVYQELNQEKMEGLVDTCILFVSEVEMLE</sequence>
<evidence type="ECO:0000313" key="2">
    <source>
        <dbReference type="Proteomes" id="UP001281147"/>
    </source>
</evidence>
<evidence type="ECO:0000313" key="1">
    <source>
        <dbReference type="EMBL" id="KAK3714187.1"/>
    </source>
</evidence>
<gene>
    <name evidence="1" type="ORF">LTR37_007989</name>
</gene>
<protein>
    <submittedName>
        <fullName evidence="1">Uncharacterized protein</fullName>
    </submittedName>
</protein>
<keyword evidence="2" id="KW-1185">Reference proteome</keyword>
<accession>A0ACC3NCJ2</accession>
<reference evidence="1" key="1">
    <citation type="submission" date="2023-07" db="EMBL/GenBank/DDBJ databases">
        <title>Black Yeasts Isolated from many extreme environments.</title>
        <authorList>
            <person name="Coleine C."/>
            <person name="Stajich J.E."/>
            <person name="Selbmann L."/>
        </authorList>
    </citation>
    <scope>NUCLEOTIDE SEQUENCE</scope>
    <source>
        <strain evidence="1">CCFEE 5714</strain>
    </source>
</reference>
<proteinExistence type="predicted"/>